<dbReference type="AlphaFoldDB" id="A0A371JG43"/>
<name>A0A371JG43_9FIRM</name>
<comment type="similarity">
    <text evidence="1">Belongs to the bacterial sugar transferase family.</text>
</comment>
<dbReference type="Proteomes" id="UP000216411">
    <property type="component" value="Unassembled WGS sequence"/>
</dbReference>
<dbReference type="Pfam" id="PF02397">
    <property type="entry name" value="Bac_transf"/>
    <property type="match status" value="1"/>
</dbReference>
<dbReference type="EMBL" id="NOKA02000011">
    <property type="protein sequence ID" value="RDY31721.1"/>
    <property type="molecule type" value="Genomic_DNA"/>
</dbReference>
<protein>
    <submittedName>
        <fullName evidence="4">Sugar transferase</fullName>
    </submittedName>
</protein>
<keyword evidence="5" id="KW-1185">Reference proteome</keyword>
<dbReference type="InterPro" id="IPR003362">
    <property type="entry name" value="Bact_transf"/>
</dbReference>
<sequence length="221" mass="25603">MNSKNIVRQTFYTKYGKRCLDVLLALGAIIVLAPVILLIAILVRCKLGSPIIFHQNRPGYHEKVFRMIKFRSMTDKRESNGELLSDEARLTLFGSKLRSTSLDELPELWNIIKGDMSIVGPRPLLVHYLPLYNERQKHRHDVRPGFTGYAQINGRNNITWKEKFELDVWYVQNVSLWLDIKIIFKTIIIVIKREGISSKNSATTEIFKGSEELEKINDNRC</sequence>
<keyword evidence="4" id="KW-0808">Transferase</keyword>
<dbReference type="GO" id="GO:0016780">
    <property type="term" value="F:phosphotransferase activity, for other substituted phosphate groups"/>
    <property type="evidence" value="ECO:0007669"/>
    <property type="project" value="TreeGrafter"/>
</dbReference>
<dbReference type="OrthoDB" id="9808602at2"/>
<dbReference type="PANTHER" id="PTHR30576:SF8">
    <property type="entry name" value="UNDECAPRENYL-PHOSPHATE GALACTOSE PHOSPHOTRANSFERASE"/>
    <property type="match status" value="1"/>
</dbReference>
<dbReference type="RefSeq" id="WP_094375838.1">
    <property type="nucleotide sequence ID" value="NZ_NOKA02000011.1"/>
</dbReference>
<organism evidence="4 5">
    <name type="scientific">Lachnotalea glycerini</name>
    <dbReference type="NCBI Taxonomy" id="1763509"/>
    <lineage>
        <taxon>Bacteria</taxon>
        <taxon>Bacillati</taxon>
        <taxon>Bacillota</taxon>
        <taxon>Clostridia</taxon>
        <taxon>Lachnospirales</taxon>
        <taxon>Lachnospiraceae</taxon>
        <taxon>Lachnotalea</taxon>
    </lineage>
</organism>
<evidence type="ECO:0000259" key="3">
    <source>
        <dbReference type="Pfam" id="PF02397"/>
    </source>
</evidence>
<keyword evidence="2" id="KW-1133">Transmembrane helix</keyword>
<accession>A0A371JG43</accession>
<keyword evidence="2" id="KW-0812">Transmembrane</keyword>
<gene>
    <name evidence="4" type="ORF">CG710_008355</name>
</gene>
<comment type="caution">
    <text evidence="4">The sequence shown here is derived from an EMBL/GenBank/DDBJ whole genome shotgun (WGS) entry which is preliminary data.</text>
</comment>
<reference evidence="4 5" key="1">
    <citation type="journal article" date="2017" name="Genome Announc.">
        <title>Draft Genome Sequence of a Sporulating and Motile Strain of Lachnotalea glycerini Isolated from Water in Quebec City, Canada.</title>
        <authorList>
            <person name="Maheux A.F."/>
            <person name="Boudreau D.K."/>
            <person name="Berube E."/>
            <person name="Boissinot M."/>
            <person name="Raymond F."/>
            <person name="Brodeur S."/>
            <person name="Corbeil J."/>
            <person name="Isabel S."/>
            <person name="Omar R.F."/>
            <person name="Bergeron M.G."/>
        </authorList>
    </citation>
    <scope>NUCLEOTIDE SEQUENCE [LARGE SCALE GENOMIC DNA]</scope>
    <source>
        <strain evidence="4 5">CCRI-19302</strain>
    </source>
</reference>
<evidence type="ECO:0000256" key="1">
    <source>
        <dbReference type="ARBA" id="ARBA00006464"/>
    </source>
</evidence>
<keyword evidence="2" id="KW-0472">Membrane</keyword>
<proteinExistence type="inferred from homology"/>
<dbReference type="PANTHER" id="PTHR30576">
    <property type="entry name" value="COLANIC BIOSYNTHESIS UDP-GLUCOSE LIPID CARRIER TRANSFERASE"/>
    <property type="match status" value="1"/>
</dbReference>
<evidence type="ECO:0000256" key="2">
    <source>
        <dbReference type="SAM" id="Phobius"/>
    </source>
</evidence>
<feature type="transmembrane region" description="Helical" evidence="2">
    <location>
        <begin position="20"/>
        <end position="43"/>
    </location>
</feature>
<evidence type="ECO:0000313" key="4">
    <source>
        <dbReference type="EMBL" id="RDY31721.1"/>
    </source>
</evidence>
<evidence type="ECO:0000313" key="5">
    <source>
        <dbReference type="Proteomes" id="UP000216411"/>
    </source>
</evidence>
<feature type="domain" description="Bacterial sugar transferase" evidence="3">
    <location>
        <begin position="17"/>
        <end position="192"/>
    </location>
</feature>